<gene>
    <name evidence="19" type="ORF">GZ22_06180</name>
</gene>
<dbReference type="InterPro" id="IPR023753">
    <property type="entry name" value="FAD/NAD-binding_dom"/>
</dbReference>
<dbReference type="PROSITE" id="PS00076">
    <property type="entry name" value="PYRIDINE_REDOX_1"/>
    <property type="match status" value="1"/>
</dbReference>
<keyword evidence="5" id="KW-0963">Cytoplasm</keyword>
<dbReference type="PRINTS" id="PR00411">
    <property type="entry name" value="PNDRDTASEI"/>
</dbReference>
<feature type="binding site" evidence="14">
    <location>
        <position position="206"/>
    </location>
    <ligand>
        <name>NAD(+)</name>
        <dbReference type="ChEBI" id="CHEBI:57540"/>
    </ligand>
</feature>
<evidence type="ECO:0000256" key="14">
    <source>
        <dbReference type="PIRSR" id="PIRSR000350-3"/>
    </source>
</evidence>
<feature type="domain" description="Pyridine nucleotide-disulphide oxidoreductase dimerisation" evidence="17">
    <location>
        <begin position="348"/>
        <end position="456"/>
    </location>
</feature>
<sequence length="469" mass="49244">MVVGDFPIELDTLVVGAGPGGYVAAIRAAQEGQKVTVVEKGNLGGVCLNVGCIPSKALIQAGHKVEYAHGDADLGISTEGAKVDFSKVQEWKASVVNKLTSGVGGLLKGNKVDVVSGEVYFVDKNTVKVMDEKSSQTYTFNNCIIATGSTPIELPSFKYTDRVLDSTGALNLKEIPKKLVVIGGGYVGIELGTAYANFGTEVTVLEGLKDILGGFEKQMTSLVSRKLKKKGVNIVTEAMAKGVEESADGVKVTYEAKGKEETIDADYVLVTVGRRPNTAEIGLEGVGVKMTDRGLIEIDEQCRTNIENIYAIGDIVEGPPLAHKASYEGKIAAEAISGKPSAIDYNGIPMVVFSEPELASVGHTEQSAKDAGYKVKASKFPFAANGRALSLNDSDGFMKLITREEDGVVLGAQIAGPNASDMIAELGLAVESGITAEDIALTIHAHPSLGEITMEAAEVAIGTPIHIVK</sequence>
<evidence type="ECO:0000256" key="15">
    <source>
        <dbReference type="PIRSR" id="PIRSR000350-4"/>
    </source>
</evidence>
<dbReference type="InterPro" id="IPR001100">
    <property type="entry name" value="Pyr_nuc-diS_OxRdtase"/>
</dbReference>
<feature type="binding site" evidence="14">
    <location>
        <position position="314"/>
    </location>
    <ligand>
        <name>FAD</name>
        <dbReference type="ChEBI" id="CHEBI:57692"/>
    </ligand>
</feature>
<dbReference type="OrthoDB" id="9800167at2"/>
<dbReference type="InterPro" id="IPR012999">
    <property type="entry name" value="Pyr_OxRdtase_I_AS"/>
</dbReference>
<dbReference type="KEGG" id="tap:GZ22_06180"/>
<feature type="disulfide bond" description="Redox-active" evidence="15">
    <location>
        <begin position="47"/>
        <end position="52"/>
    </location>
</feature>
<keyword evidence="10" id="KW-1015">Disulfide bond</keyword>
<keyword evidence="7 14" id="KW-0274">FAD</keyword>
<keyword evidence="8 16" id="KW-0560">Oxidoreductase</keyword>
<dbReference type="GeneID" id="34221377"/>
<dbReference type="InterPro" id="IPR006258">
    <property type="entry name" value="Lipoamide_DH"/>
</dbReference>
<dbReference type="PANTHER" id="PTHR22912:SF160">
    <property type="entry name" value="DIHYDROLIPOYL DEHYDROGENASE"/>
    <property type="match status" value="1"/>
</dbReference>
<dbReference type="InterPro" id="IPR016156">
    <property type="entry name" value="FAD/NAD-linked_Rdtase_dimer_sf"/>
</dbReference>
<comment type="subcellular location">
    <subcellularLocation>
        <location evidence="1">Cytoplasm</location>
    </subcellularLocation>
</comment>
<dbReference type="HOGENOM" id="CLU_016755_0_3_9"/>
<comment type="cofactor">
    <cofactor evidence="14 16">
        <name>FAD</name>
        <dbReference type="ChEBI" id="CHEBI:57692"/>
    </cofactor>
    <text evidence="14 16">Binds 1 FAD per subunit.</text>
</comment>
<keyword evidence="6 16" id="KW-0285">Flavoprotein</keyword>
<evidence type="ECO:0000313" key="20">
    <source>
        <dbReference type="Proteomes" id="UP000027980"/>
    </source>
</evidence>
<dbReference type="EC" id="1.8.1.4" evidence="3 16"/>
<evidence type="ECO:0000256" key="10">
    <source>
        <dbReference type="ARBA" id="ARBA00023157"/>
    </source>
</evidence>
<dbReference type="RefSeq" id="WP_038559844.1">
    <property type="nucleotide sequence ID" value="NZ_CP008876.1"/>
</dbReference>
<evidence type="ECO:0000256" key="5">
    <source>
        <dbReference type="ARBA" id="ARBA00022490"/>
    </source>
</evidence>
<comment type="miscellaneous">
    <text evidence="16">The active site is a redox-active disulfide bond.</text>
</comment>
<comment type="catalytic activity">
    <reaction evidence="12 16">
        <text>N(6)-[(R)-dihydrolipoyl]-L-lysyl-[protein] + NAD(+) = N(6)-[(R)-lipoyl]-L-lysyl-[protein] + NADH + H(+)</text>
        <dbReference type="Rhea" id="RHEA:15045"/>
        <dbReference type="Rhea" id="RHEA-COMP:10474"/>
        <dbReference type="Rhea" id="RHEA-COMP:10475"/>
        <dbReference type="ChEBI" id="CHEBI:15378"/>
        <dbReference type="ChEBI" id="CHEBI:57540"/>
        <dbReference type="ChEBI" id="CHEBI:57945"/>
        <dbReference type="ChEBI" id="CHEBI:83099"/>
        <dbReference type="ChEBI" id="CHEBI:83100"/>
        <dbReference type="EC" id="1.8.1.4"/>
    </reaction>
</comment>
<dbReference type="InterPro" id="IPR036188">
    <property type="entry name" value="FAD/NAD-bd_sf"/>
</dbReference>
<proteinExistence type="inferred from homology"/>
<evidence type="ECO:0000256" key="8">
    <source>
        <dbReference type="ARBA" id="ARBA00023002"/>
    </source>
</evidence>
<protein>
    <recommendedName>
        <fullName evidence="4 16">Dihydrolipoyl dehydrogenase</fullName>
        <ecNumber evidence="3 16">1.8.1.4</ecNumber>
    </recommendedName>
</protein>
<dbReference type="PRINTS" id="PR00368">
    <property type="entry name" value="FADPNR"/>
</dbReference>
<dbReference type="SUPFAM" id="SSF55424">
    <property type="entry name" value="FAD/NAD-linked reductases, dimerisation (C-terminal) domain"/>
    <property type="match status" value="1"/>
</dbReference>
<evidence type="ECO:0000256" key="16">
    <source>
        <dbReference type="RuleBase" id="RU003692"/>
    </source>
</evidence>
<dbReference type="FunFam" id="3.30.390.30:FF:000001">
    <property type="entry name" value="Dihydrolipoyl dehydrogenase"/>
    <property type="match status" value="1"/>
</dbReference>
<dbReference type="Pfam" id="PF07992">
    <property type="entry name" value="Pyr_redox_2"/>
    <property type="match status" value="1"/>
</dbReference>
<dbReference type="GO" id="GO:0006103">
    <property type="term" value="P:2-oxoglutarate metabolic process"/>
    <property type="evidence" value="ECO:0007669"/>
    <property type="project" value="TreeGrafter"/>
</dbReference>
<dbReference type="PANTHER" id="PTHR22912">
    <property type="entry name" value="DISULFIDE OXIDOREDUCTASE"/>
    <property type="match status" value="1"/>
</dbReference>
<dbReference type="NCBIfam" id="TIGR01350">
    <property type="entry name" value="lipoamide_DH"/>
    <property type="match status" value="1"/>
</dbReference>
<evidence type="ECO:0000256" key="2">
    <source>
        <dbReference type="ARBA" id="ARBA00007532"/>
    </source>
</evidence>
<evidence type="ECO:0000256" key="1">
    <source>
        <dbReference type="ARBA" id="ARBA00004496"/>
    </source>
</evidence>
<evidence type="ECO:0000259" key="17">
    <source>
        <dbReference type="Pfam" id="PF02852"/>
    </source>
</evidence>
<dbReference type="Pfam" id="PF02852">
    <property type="entry name" value="Pyr_redox_dim"/>
    <property type="match status" value="1"/>
</dbReference>
<evidence type="ECO:0000256" key="7">
    <source>
        <dbReference type="ARBA" id="ARBA00022827"/>
    </source>
</evidence>
<feature type="active site" description="Proton acceptor" evidence="13">
    <location>
        <position position="446"/>
    </location>
</feature>
<accession>A0A075LHW4</accession>
<evidence type="ECO:0000256" key="9">
    <source>
        <dbReference type="ARBA" id="ARBA00023027"/>
    </source>
</evidence>
<keyword evidence="14" id="KW-0547">Nucleotide-binding</keyword>
<evidence type="ECO:0000256" key="6">
    <source>
        <dbReference type="ARBA" id="ARBA00022630"/>
    </source>
</evidence>
<feature type="binding site" evidence="14">
    <location>
        <position position="273"/>
    </location>
    <ligand>
        <name>NAD(+)</name>
        <dbReference type="ChEBI" id="CHEBI:57540"/>
    </ligand>
</feature>
<dbReference type="AlphaFoldDB" id="A0A075LHW4"/>
<dbReference type="InterPro" id="IPR050151">
    <property type="entry name" value="Class-I_Pyr_Nuc-Dis_Oxidored"/>
</dbReference>
<dbReference type="GO" id="GO:0004148">
    <property type="term" value="F:dihydrolipoyl dehydrogenase (NADH) activity"/>
    <property type="evidence" value="ECO:0007669"/>
    <property type="project" value="UniProtKB-EC"/>
</dbReference>
<reference evidence="19 20" key="1">
    <citation type="submission" date="2014-07" db="EMBL/GenBank/DDBJ databases">
        <title>Complete genome sequence of a moderately halophilic bacterium Terribacillus aidingensis MP602, isolated from Cryptomeria fortunei in Tianmu mountain in China.</title>
        <authorList>
            <person name="Wang Y."/>
            <person name="Lu P."/>
            <person name="Zhang L."/>
        </authorList>
    </citation>
    <scope>NUCLEOTIDE SEQUENCE [LARGE SCALE GENOMIC DNA]</scope>
    <source>
        <strain evidence="19 20">MP602</strain>
    </source>
</reference>
<dbReference type="Gene3D" id="3.30.390.30">
    <property type="match status" value="1"/>
</dbReference>
<evidence type="ECO:0000259" key="18">
    <source>
        <dbReference type="Pfam" id="PF07992"/>
    </source>
</evidence>
<dbReference type="FunFam" id="3.50.50.60:FF:000037">
    <property type="entry name" value="Dihydrolipoyl dehydrogenase"/>
    <property type="match status" value="1"/>
</dbReference>
<dbReference type="SUPFAM" id="SSF51905">
    <property type="entry name" value="FAD/NAD(P)-binding domain"/>
    <property type="match status" value="1"/>
</dbReference>
<keyword evidence="9 14" id="KW-0520">NAD</keyword>
<evidence type="ECO:0000256" key="12">
    <source>
        <dbReference type="ARBA" id="ARBA00049187"/>
    </source>
</evidence>
<evidence type="ECO:0000256" key="13">
    <source>
        <dbReference type="PIRSR" id="PIRSR000350-2"/>
    </source>
</evidence>
<comment type="similarity">
    <text evidence="2 16">Belongs to the class-I pyridine nucleotide-disulfide oxidoreductase family.</text>
</comment>
<evidence type="ECO:0000313" key="19">
    <source>
        <dbReference type="EMBL" id="AIF66245.1"/>
    </source>
</evidence>
<dbReference type="InterPro" id="IPR004099">
    <property type="entry name" value="Pyr_nucl-diS_OxRdtase_dimer"/>
</dbReference>
<dbReference type="PIRSF" id="PIRSF000350">
    <property type="entry name" value="Mercury_reductase_MerA"/>
    <property type="match status" value="1"/>
</dbReference>
<evidence type="ECO:0000256" key="11">
    <source>
        <dbReference type="ARBA" id="ARBA00023284"/>
    </source>
</evidence>
<evidence type="ECO:0000256" key="4">
    <source>
        <dbReference type="ARBA" id="ARBA00016961"/>
    </source>
</evidence>
<feature type="domain" description="FAD/NAD(P)-binding" evidence="18">
    <location>
        <begin position="11"/>
        <end position="329"/>
    </location>
</feature>
<keyword evidence="11 16" id="KW-0676">Redox-active center</keyword>
<feature type="binding site" evidence="14">
    <location>
        <position position="56"/>
    </location>
    <ligand>
        <name>FAD</name>
        <dbReference type="ChEBI" id="CHEBI:57692"/>
    </ligand>
</feature>
<dbReference type="GO" id="GO:0005737">
    <property type="term" value="C:cytoplasm"/>
    <property type="evidence" value="ECO:0007669"/>
    <property type="project" value="UniProtKB-SubCell"/>
</dbReference>
<dbReference type="GO" id="GO:0050660">
    <property type="term" value="F:flavin adenine dinucleotide binding"/>
    <property type="evidence" value="ECO:0007669"/>
    <property type="project" value="InterPro"/>
</dbReference>
<dbReference type="Proteomes" id="UP000027980">
    <property type="component" value="Chromosome"/>
</dbReference>
<dbReference type="EMBL" id="CP008876">
    <property type="protein sequence ID" value="AIF66245.1"/>
    <property type="molecule type" value="Genomic_DNA"/>
</dbReference>
<evidence type="ECO:0000256" key="3">
    <source>
        <dbReference type="ARBA" id="ARBA00012608"/>
    </source>
</evidence>
<name>A0A075LHW4_9BACI</name>
<feature type="binding site" evidence="14">
    <location>
        <begin position="183"/>
        <end position="190"/>
    </location>
    <ligand>
        <name>NAD(+)</name>
        <dbReference type="ChEBI" id="CHEBI:57540"/>
    </ligand>
</feature>
<dbReference type="Gene3D" id="3.50.50.60">
    <property type="entry name" value="FAD/NAD(P)-binding domain"/>
    <property type="match status" value="2"/>
</dbReference>
<organism evidence="19 20">
    <name type="scientific">Terribacillus saccharophilus</name>
    <dbReference type="NCBI Taxonomy" id="361277"/>
    <lineage>
        <taxon>Bacteria</taxon>
        <taxon>Bacillati</taxon>
        <taxon>Bacillota</taxon>
        <taxon>Bacilli</taxon>
        <taxon>Bacillales</taxon>
        <taxon>Bacillaceae</taxon>
        <taxon>Terribacillus</taxon>
    </lineage>
</organism>
<feature type="binding site" evidence="14">
    <location>
        <begin position="147"/>
        <end position="149"/>
    </location>
    <ligand>
        <name>FAD</name>
        <dbReference type="ChEBI" id="CHEBI:57692"/>
    </ligand>
</feature>